<dbReference type="SFLD" id="SFLDG01136">
    <property type="entry name" value="C1.6:_Phosphoserine_Phosphatas"/>
    <property type="match status" value="1"/>
</dbReference>
<name>A0A1N7LU98_9PROT</name>
<dbReference type="Proteomes" id="UP000185678">
    <property type="component" value="Unassembled WGS sequence"/>
</dbReference>
<dbReference type="AlphaFoldDB" id="A0A1N7LU98"/>
<dbReference type="RefSeq" id="WP_076400314.1">
    <property type="nucleotide sequence ID" value="NZ_FTOA01000003.1"/>
</dbReference>
<evidence type="ECO:0000313" key="16">
    <source>
        <dbReference type="Proteomes" id="UP000185678"/>
    </source>
</evidence>
<protein>
    <recommendedName>
        <fullName evidence="5">Phosphoserine phosphatase</fullName>
        <ecNumber evidence="4">3.1.3.3</ecNumber>
    </recommendedName>
    <alternativeName>
        <fullName evidence="11">O-phosphoserine phosphohydrolase</fullName>
    </alternativeName>
</protein>
<gene>
    <name evidence="15" type="ORF">SAMN05421779_103559</name>
</gene>
<dbReference type="GO" id="GO:0005737">
    <property type="term" value="C:cytoplasm"/>
    <property type="evidence" value="ECO:0007669"/>
    <property type="project" value="TreeGrafter"/>
</dbReference>
<dbReference type="SFLD" id="SFLDS00003">
    <property type="entry name" value="Haloacid_Dehalogenase"/>
    <property type="match status" value="1"/>
</dbReference>
<evidence type="ECO:0000256" key="10">
    <source>
        <dbReference type="ARBA" id="ARBA00023299"/>
    </source>
</evidence>
<dbReference type="SFLD" id="SFLDF00029">
    <property type="entry name" value="phosphoserine_phosphatase"/>
    <property type="match status" value="1"/>
</dbReference>
<dbReference type="EMBL" id="FTOA01000003">
    <property type="protein sequence ID" value="SIS77417.1"/>
    <property type="molecule type" value="Genomic_DNA"/>
</dbReference>
<dbReference type="PANTHER" id="PTHR43344">
    <property type="entry name" value="PHOSPHOSERINE PHOSPHATASE"/>
    <property type="match status" value="1"/>
</dbReference>
<evidence type="ECO:0000256" key="7">
    <source>
        <dbReference type="ARBA" id="ARBA00022723"/>
    </source>
</evidence>
<evidence type="ECO:0000256" key="5">
    <source>
        <dbReference type="ARBA" id="ARBA00015196"/>
    </source>
</evidence>
<evidence type="ECO:0000256" key="3">
    <source>
        <dbReference type="ARBA" id="ARBA00009184"/>
    </source>
</evidence>
<evidence type="ECO:0000256" key="14">
    <source>
        <dbReference type="PIRSR" id="PIRSR604469-1"/>
    </source>
</evidence>
<dbReference type="InterPro" id="IPR050582">
    <property type="entry name" value="HAD-like_SerB"/>
</dbReference>
<dbReference type="SFLD" id="SFLDG01137">
    <property type="entry name" value="C1.6.1:_Phosphoserine_Phosphat"/>
    <property type="match status" value="1"/>
</dbReference>
<comment type="catalytic activity">
    <reaction evidence="13">
        <text>O-phospho-D-serine + H2O = D-serine + phosphate</text>
        <dbReference type="Rhea" id="RHEA:24873"/>
        <dbReference type="ChEBI" id="CHEBI:15377"/>
        <dbReference type="ChEBI" id="CHEBI:35247"/>
        <dbReference type="ChEBI" id="CHEBI:43474"/>
        <dbReference type="ChEBI" id="CHEBI:58680"/>
        <dbReference type="EC" id="3.1.3.3"/>
    </reaction>
</comment>
<evidence type="ECO:0000256" key="11">
    <source>
        <dbReference type="ARBA" id="ARBA00031693"/>
    </source>
</evidence>
<sequence>MVQSNDTVLTLVAPAEQGLPAGTVAVVRSALKDAHASLSPTDWLADGIACDIAFEGCLADVAEAVVRQVLADQPVDVFVQPNTGDRRKMLMVADMDSTMVTSETLDDLAAHAGLKDRIAAITERAMRGELDFESALRERVGMLKGLAASALDETFADIVYMPGAKALVQTMRANGATCLLVSGGFTAFTGRVAAWLGFHDHRANTLHVENGVLVGTVGEPILGREAKVKTLVEEAGKLRLPLTRTLAVGDGANDLAMLQAAGLGVAYHAKPLVREAARFRVDHGDQTALLFAQGYRQAEFIAG</sequence>
<accession>A0A1N7LU98</accession>
<reference evidence="15 16" key="1">
    <citation type="submission" date="2017-01" db="EMBL/GenBank/DDBJ databases">
        <authorList>
            <person name="Mah S.A."/>
            <person name="Swanson W.J."/>
            <person name="Moy G.W."/>
            <person name="Vacquier V.D."/>
        </authorList>
    </citation>
    <scope>NUCLEOTIDE SEQUENCE [LARGE SCALE GENOMIC DNA]</scope>
    <source>
        <strain evidence="15 16">DSM 11589</strain>
    </source>
</reference>
<dbReference type="NCBIfam" id="TIGR00338">
    <property type="entry name" value="serB"/>
    <property type="match status" value="1"/>
</dbReference>
<dbReference type="GO" id="GO:0000287">
    <property type="term" value="F:magnesium ion binding"/>
    <property type="evidence" value="ECO:0007669"/>
    <property type="project" value="TreeGrafter"/>
</dbReference>
<comment type="cofactor">
    <cofactor evidence="1">
        <name>Mg(2+)</name>
        <dbReference type="ChEBI" id="CHEBI:18420"/>
    </cofactor>
</comment>
<evidence type="ECO:0000256" key="6">
    <source>
        <dbReference type="ARBA" id="ARBA00022605"/>
    </source>
</evidence>
<dbReference type="GO" id="GO:0006564">
    <property type="term" value="P:L-serine biosynthetic process"/>
    <property type="evidence" value="ECO:0007669"/>
    <property type="project" value="UniProtKB-KW"/>
</dbReference>
<comment type="pathway">
    <text evidence="2">Amino-acid biosynthesis; L-serine biosynthesis; L-serine from 3-phospho-D-glycerate: step 3/3.</text>
</comment>
<dbReference type="STRING" id="80876.SAMN05421779_103559"/>
<feature type="active site" description="Proton donor" evidence="14">
    <location>
        <position position="96"/>
    </location>
</feature>
<evidence type="ECO:0000256" key="12">
    <source>
        <dbReference type="ARBA" id="ARBA00048138"/>
    </source>
</evidence>
<dbReference type="CDD" id="cd07500">
    <property type="entry name" value="HAD_PSP"/>
    <property type="match status" value="1"/>
</dbReference>
<keyword evidence="6" id="KW-0028">Amino-acid biosynthesis</keyword>
<dbReference type="OrthoDB" id="9792539at2"/>
<dbReference type="Gene3D" id="3.40.50.1000">
    <property type="entry name" value="HAD superfamily/HAD-like"/>
    <property type="match status" value="1"/>
</dbReference>
<dbReference type="GO" id="GO:0036424">
    <property type="term" value="F:L-phosphoserine phosphatase activity"/>
    <property type="evidence" value="ECO:0007669"/>
    <property type="project" value="InterPro"/>
</dbReference>
<dbReference type="UniPathway" id="UPA00135">
    <property type="reaction ID" value="UER00198"/>
</dbReference>
<keyword evidence="7" id="KW-0479">Metal-binding</keyword>
<keyword evidence="16" id="KW-1185">Reference proteome</keyword>
<evidence type="ECO:0000256" key="8">
    <source>
        <dbReference type="ARBA" id="ARBA00022801"/>
    </source>
</evidence>
<evidence type="ECO:0000256" key="2">
    <source>
        <dbReference type="ARBA" id="ARBA00005135"/>
    </source>
</evidence>
<keyword evidence="10" id="KW-0718">Serine biosynthesis</keyword>
<keyword evidence="8" id="KW-0378">Hydrolase</keyword>
<dbReference type="SUPFAM" id="SSF56784">
    <property type="entry name" value="HAD-like"/>
    <property type="match status" value="1"/>
</dbReference>
<dbReference type="EC" id="3.1.3.3" evidence="4"/>
<evidence type="ECO:0000256" key="1">
    <source>
        <dbReference type="ARBA" id="ARBA00001946"/>
    </source>
</evidence>
<proteinExistence type="inferred from homology"/>
<organism evidence="15 16">
    <name type="scientific">Insolitispirillum peregrinum</name>
    <dbReference type="NCBI Taxonomy" id="80876"/>
    <lineage>
        <taxon>Bacteria</taxon>
        <taxon>Pseudomonadati</taxon>
        <taxon>Pseudomonadota</taxon>
        <taxon>Alphaproteobacteria</taxon>
        <taxon>Rhodospirillales</taxon>
        <taxon>Novispirillaceae</taxon>
        <taxon>Insolitispirillum</taxon>
    </lineage>
</organism>
<dbReference type="InterPro" id="IPR036412">
    <property type="entry name" value="HAD-like_sf"/>
</dbReference>
<feature type="active site" description="Nucleophile" evidence="14">
    <location>
        <position position="94"/>
    </location>
</feature>
<evidence type="ECO:0000256" key="9">
    <source>
        <dbReference type="ARBA" id="ARBA00022842"/>
    </source>
</evidence>
<evidence type="ECO:0000313" key="15">
    <source>
        <dbReference type="EMBL" id="SIS77417.1"/>
    </source>
</evidence>
<evidence type="ECO:0000256" key="4">
    <source>
        <dbReference type="ARBA" id="ARBA00012640"/>
    </source>
</evidence>
<keyword evidence="9" id="KW-0460">Magnesium</keyword>
<dbReference type="NCBIfam" id="TIGR01488">
    <property type="entry name" value="HAD-SF-IB"/>
    <property type="match status" value="1"/>
</dbReference>
<comment type="similarity">
    <text evidence="3">Belongs to the HAD-like hydrolase superfamily. SerB family.</text>
</comment>
<comment type="catalytic activity">
    <reaction evidence="12">
        <text>O-phospho-L-serine + H2O = L-serine + phosphate</text>
        <dbReference type="Rhea" id="RHEA:21208"/>
        <dbReference type="ChEBI" id="CHEBI:15377"/>
        <dbReference type="ChEBI" id="CHEBI:33384"/>
        <dbReference type="ChEBI" id="CHEBI:43474"/>
        <dbReference type="ChEBI" id="CHEBI:57524"/>
        <dbReference type="EC" id="3.1.3.3"/>
    </reaction>
</comment>
<dbReference type="InterPro" id="IPR004469">
    <property type="entry name" value="PSP"/>
</dbReference>
<dbReference type="PANTHER" id="PTHR43344:SF2">
    <property type="entry name" value="PHOSPHOSERINE PHOSPHATASE"/>
    <property type="match status" value="1"/>
</dbReference>
<evidence type="ECO:0000256" key="13">
    <source>
        <dbReference type="ARBA" id="ARBA00048523"/>
    </source>
</evidence>
<dbReference type="InterPro" id="IPR023214">
    <property type="entry name" value="HAD_sf"/>
</dbReference>
<dbReference type="Pfam" id="PF12710">
    <property type="entry name" value="HAD"/>
    <property type="match status" value="1"/>
</dbReference>